<dbReference type="EMBL" id="AP011765">
    <property type="protein sequence ID" value="BAL57073.1"/>
    <property type="molecule type" value="Genomic_DNA"/>
</dbReference>
<evidence type="ECO:0000256" key="1">
    <source>
        <dbReference type="SAM" id="MobiDB-lite"/>
    </source>
</evidence>
<accession>H5SLN7</accession>
<feature type="compositionally biased region" description="Low complexity" evidence="1">
    <location>
        <begin position="287"/>
        <end position="299"/>
    </location>
</feature>
<evidence type="ECO:0000259" key="2">
    <source>
        <dbReference type="Pfam" id="PF14237"/>
    </source>
</evidence>
<proteinExistence type="predicted"/>
<feature type="compositionally biased region" description="Low complexity" evidence="1">
    <location>
        <begin position="171"/>
        <end position="195"/>
    </location>
</feature>
<protein>
    <recommendedName>
        <fullName evidence="2">GYF domain-containing protein</fullName>
    </recommendedName>
</protein>
<feature type="compositionally biased region" description="Low complexity" evidence="1">
    <location>
        <begin position="333"/>
        <end position="358"/>
    </location>
</feature>
<gene>
    <name evidence="3" type="ORF">HGMM_F46H12C22</name>
</gene>
<organism evidence="3">
    <name type="scientific">uncultured delta proteobacterium</name>
    <dbReference type="NCBI Taxonomy" id="34034"/>
    <lineage>
        <taxon>Bacteria</taxon>
        <taxon>Deltaproteobacteria</taxon>
        <taxon>environmental samples</taxon>
    </lineage>
</organism>
<feature type="compositionally biased region" description="Low complexity" evidence="1">
    <location>
        <begin position="386"/>
        <end position="406"/>
    </location>
</feature>
<feature type="compositionally biased region" description="Pro residues" evidence="1">
    <location>
        <begin position="317"/>
        <end position="332"/>
    </location>
</feature>
<dbReference type="InterPro" id="IPR025640">
    <property type="entry name" value="GYF_2"/>
</dbReference>
<name>H5SLN7_9DELT</name>
<feature type="region of interest" description="Disordered" evidence="1">
    <location>
        <begin position="282"/>
        <end position="366"/>
    </location>
</feature>
<feature type="region of interest" description="Disordered" evidence="1">
    <location>
        <begin position="74"/>
        <end position="121"/>
    </location>
</feature>
<evidence type="ECO:0000313" key="3">
    <source>
        <dbReference type="EMBL" id="BAL57073.1"/>
    </source>
</evidence>
<feature type="domain" description="GYF" evidence="2">
    <location>
        <begin position="9"/>
        <end position="58"/>
    </location>
</feature>
<dbReference type="AlphaFoldDB" id="H5SLN7"/>
<feature type="region of interest" description="Disordered" evidence="1">
    <location>
        <begin position="143"/>
        <end position="195"/>
    </location>
</feature>
<feature type="region of interest" description="Disordered" evidence="1">
    <location>
        <begin position="379"/>
        <end position="414"/>
    </location>
</feature>
<reference evidence="3" key="2">
    <citation type="journal article" date="2012" name="PLoS ONE">
        <title>A Deeply Branching Thermophilic Bacterium with an Ancient Acetyl-CoA Pathway Dominates a Subsurface Ecosystem.</title>
        <authorList>
            <person name="Takami H."/>
            <person name="Noguchi H."/>
            <person name="Takaki Y."/>
            <person name="Uchiyama I."/>
            <person name="Toyoda A."/>
            <person name="Nishi S."/>
            <person name="Chee G.-J."/>
            <person name="Arai W."/>
            <person name="Nunoura T."/>
            <person name="Itoh T."/>
            <person name="Hattori M."/>
            <person name="Takai K."/>
        </authorList>
    </citation>
    <scope>NUCLEOTIDE SEQUENCE</scope>
</reference>
<sequence>MLNASETGWYAGVRNVPVGPLTRTELAAKIESGDITPDSLVWREGMDDWRPLRDVEELKDLLRQAAEKMSDGLLGTMGRKPSHPPDHNVVPIGQARPTSKPATHEPTPDSGTDTATAEDEPTRITTLAELIAQRESVNRAATLAPAKTPAATHAPATTSSQPSETASTEKTAGSTSAPAVAPASTASPLAPSEPARAPVTVISPAAIAGPNDPTVNVDPVAPAPFTMRALTPSATATVADETEVPQRQTRRQGLPPGVYVMMAGVAAAGIAVGIFLRPSAPPPPAPAAATTPARTAATPVDPPVGRTVGAEIRLPVEEPPPPPSPSAPPPAPVVTAHAPTPTRSNNTGQRSGNGTSNGSSGGGSSRTLTAAQLAMLNTQLGGAPGGITPSSTGPTTTTLRNASQESGSGGLSGSARAGQVIETLQRSGAVGSCWNSATRRNPAHPPESIRVQLDVSSSGRATAVRVMGANDPELANCIQTRARSQFFGAGGSVTAEVSFNLTPGH</sequence>
<reference evidence="3" key="1">
    <citation type="journal article" date="2005" name="Environ. Microbiol.">
        <title>Genetic and functional properties of uncultivated thermophilic crenarchaeotes from a subsurface gold mine as revealed by analysis of genome fragments.</title>
        <authorList>
            <person name="Nunoura T."/>
            <person name="Hirayama H."/>
            <person name="Takami H."/>
            <person name="Oida H."/>
            <person name="Nishi S."/>
            <person name="Shimamura S."/>
            <person name="Suzuki Y."/>
            <person name="Inagaki F."/>
            <person name="Takai K."/>
            <person name="Nealson K.H."/>
            <person name="Horikoshi K."/>
        </authorList>
    </citation>
    <scope>NUCLEOTIDE SEQUENCE</scope>
</reference>
<feature type="compositionally biased region" description="Low complexity" evidence="1">
    <location>
        <begin position="143"/>
        <end position="158"/>
    </location>
</feature>
<dbReference type="Pfam" id="PF14237">
    <property type="entry name" value="GYF_2"/>
    <property type="match status" value="1"/>
</dbReference>
<feature type="compositionally biased region" description="Polar residues" evidence="1">
    <location>
        <begin position="159"/>
        <end position="170"/>
    </location>
</feature>